<dbReference type="InterPro" id="IPR023214">
    <property type="entry name" value="HAD_sf"/>
</dbReference>
<dbReference type="PANTHER" id="PTHR47829">
    <property type="entry name" value="HYDROLASE, PUTATIVE (AFU_ORTHOLOGUE AFUA_1G12880)-RELATED"/>
    <property type="match status" value="1"/>
</dbReference>
<protein>
    <submittedName>
        <fullName evidence="1">HAD-like protein</fullName>
    </submittedName>
</protein>
<dbReference type="InterPro" id="IPR023198">
    <property type="entry name" value="PGP-like_dom2"/>
</dbReference>
<dbReference type="InterPro" id="IPR006439">
    <property type="entry name" value="HAD-SF_hydro_IA"/>
</dbReference>
<dbReference type="SFLD" id="SFLDG01129">
    <property type="entry name" value="C1.5:_HAD__Beta-PGM__Phosphata"/>
    <property type="match status" value="1"/>
</dbReference>
<accession>A0A167Q5S7</accession>
<proteinExistence type="predicted"/>
<keyword evidence="2" id="KW-1185">Reference proteome</keyword>
<dbReference type="AlphaFoldDB" id="A0A167Q5S7"/>
<reference evidence="1 2" key="1">
    <citation type="journal article" date="2016" name="Mol. Biol. Evol.">
        <title>Comparative Genomics of Early-Diverging Mushroom-Forming Fungi Provides Insights into the Origins of Lignocellulose Decay Capabilities.</title>
        <authorList>
            <person name="Nagy L.G."/>
            <person name="Riley R."/>
            <person name="Tritt A."/>
            <person name="Adam C."/>
            <person name="Daum C."/>
            <person name="Floudas D."/>
            <person name="Sun H."/>
            <person name="Yadav J.S."/>
            <person name="Pangilinan J."/>
            <person name="Larsson K.H."/>
            <person name="Matsuura K."/>
            <person name="Barry K."/>
            <person name="Labutti K."/>
            <person name="Kuo R."/>
            <person name="Ohm R.A."/>
            <person name="Bhattacharya S.S."/>
            <person name="Shirouzu T."/>
            <person name="Yoshinaga Y."/>
            <person name="Martin F.M."/>
            <person name="Grigoriev I.V."/>
            <person name="Hibbett D.S."/>
        </authorList>
    </citation>
    <scope>NUCLEOTIDE SEQUENCE [LARGE SCALE GENOMIC DNA]</scope>
    <source>
        <strain evidence="1 2">TUFC12733</strain>
    </source>
</reference>
<evidence type="ECO:0000313" key="1">
    <source>
        <dbReference type="EMBL" id="KZO99440.1"/>
    </source>
</evidence>
<organism evidence="1 2">
    <name type="scientific">Calocera viscosa (strain TUFC12733)</name>
    <dbReference type="NCBI Taxonomy" id="1330018"/>
    <lineage>
        <taxon>Eukaryota</taxon>
        <taxon>Fungi</taxon>
        <taxon>Dikarya</taxon>
        <taxon>Basidiomycota</taxon>
        <taxon>Agaricomycotina</taxon>
        <taxon>Dacrymycetes</taxon>
        <taxon>Dacrymycetales</taxon>
        <taxon>Dacrymycetaceae</taxon>
        <taxon>Calocera</taxon>
    </lineage>
</organism>
<dbReference type="SUPFAM" id="SSF56784">
    <property type="entry name" value="HAD-like"/>
    <property type="match status" value="1"/>
</dbReference>
<dbReference type="OrthoDB" id="1694274at2759"/>
<sequence>MPEPTFKGVLFDIGGVLLASPLTVIQDYSLSLGLPADYLNVLITALGKEGAWARFERGELDLWSFYTIWGEELSDTVRGRAAYEQWARKRGKRPEEVRERVRVDARELFGMMMRHAGRYDPYILQAVKSLRRLGKHRVVAVTNNYTHAYEAVRAAASAGDARSAQELVFLGWSAGPAPPEMRALFDDFVDSSEAGVRKPERAIFALALERNGLKAGECVFLDDIGENLKTAREMGVWTVQVRVGGTREAVRELERLLGVELLEEEKARL</sequence>
<evidence type="ECO:0000313" key="2">
    <source>
        <dbReference type="Proteomes" id="UP000076738"/>
    </source>
</evidence>
<dbReference type="Pfam" id="PF00702">
    <property type="entry name" value="Hydrolase"/>
    <property type="match status" value="1"/>
</dbReference>
<dbReference type="STRING" id="1330018.A0A167Q5S7"/>
<dbReference type="Gene3D" id="1.10.150.240">
    <property type="entry name" value="Putative phosphatase, domain 2"/>
    <property type="match status" value="1"/>
</dbReference>
<dbReference type="GO" id="GO:0016791">
    <property type="term" value="F:phosphatase activity"/>
    <property type="evidence" value="ECO:0007669"/>
    <property type="project" value="UniProtKB-ARBA"/>
</dbReference>
<dbReference type="InterPro" id="IPR052898">
    <property type="entry name" value="ACAD10-like"/>
</dbReference>
<dbReference type="PANTHER" id="PTHR47829:SF1">
    <property type="entry name" value="HAD FAMILY PHOSPHATASE"/>
    <property type="match status" value="1"/>
</dbReference>
<dbReference type="SFLD" id="SFLDS00003">
    <property type="entry name" value="Haloacid_Dehalogenase"/>
    <property type="match status" value="1"/>
</dbReference>
<dbReference type="EMBL" id="KV417272">
    <property type="protein sequence ID" value="KZO99440.1"/>
    <property type="molecule type" value="Genomic_DNA"/>
</dbReference>
<dbReference type="Proteomes" id="UP000076738">
    <property type="component" value="Unassembled WGS sequence"/>
</dbReference>
<dbReference type="NCBIfam" id="TIGR01509">
    <property type="entry name" value="HAD-SF-IA-v3"/>
    <property type="match status" value="1"/>
</dbReference>
<dbReference type="CDD" id="cd02603">
    <property type="entry name" value="HAD_sEH-N_like"/>
    <property type="match status" value="1"/>
</dbReference>
<name>A0A167Q5S7_CALVF</name>
<dbReference type="Gene3D" id="3.40.50.1000">
    <property type="entry name" value="HAD superfamily/HAD-like"/>
    <property type="match status" value="1"/>
</dbReference>
<dbReference type="InterPro" id="IPR036412">
    <property type="entry name" value="HAD-like_sf"/>
</dbReference>
<gene>
    <name evidence="1" type="ORF">CALVIDRAFT_561299</name>
</gene>